<organism evidence="1 2">
    <name type="scientific">Hymenobacter telluris</name>
    <dbReference type="NCBI Taxonomy" id="2816474"/>
    <lineage>
        <taxon>Bacteria</taxon>
        <taxon>Pseudomonadati</taxon>
        <taxon>Bacteroidota</taxon>
        <taxon>Cytophagia</taxon>
        <taxon>Cytophagales</taxon>
        <taxon>Hymenobacteraceae</taxon>
        <taxon>Hymenobacter</taxon>
    </lineage>
</organism>
<dbReference type="Proteomes" id="UP000664144">
    <property type="component" value="Unassembled WGS sequence"/>
</dbReference>
<proteinExistence type="predicted"/>
<comment type="caution">
    <text evidence="1">The sequence shown here is derived from an EMBL/GenBank/DDBJ whole genome shotgun (WGS) entry which is preliminary data.</text>
</comment>
<evidence type="ECO:0000313" key="1">
    <source>
        <dbReference type="EMBL" id="MBO0359100.1"/>
    </source>
</evidence>
<name>A0A939EX34_9BACT</name>
<dbReference type="RefSeq" id="WP_206985031.1">
    <property type="nucleotide sequence ID" value="NZ_JAFLQZ010000009.1"/>
</dbReference>
<accession>A0A939EX34</accession>
<gene>
    <name evidence="1" type="ORF">J0X19_14160</name>
</gene>
<dbReference type="AlphaFoldDB" id="A0A939EX34"/>
<dbReference type="EMBL" id="JAFLQZ010000009">
    <property type="protein sequence ID" value="MBO0359100.1"/>
    <property type="molecule type" value="Genomic_DNA"/>
</dbReference>
<evidence type="ECO:0000313" key="2">
    <source>
        <dbReference type="Proteomes" id="UP000664144"/>
    </source>
</evidence>
<keyword evidence="2" id="KW-1185">Reference proteome</keyword>
<sequence>MSWRDAIGDFLERFDKPNTPLGSAETPFNYALQASFNTDPNRSRVTAETLQAAFPGLTKSDAETALAKADAAGRQALEIYYNVRDGILSESAAEAKLKTAYPEISQANFHVLRAKSHMAASK</sequence>
<reference evidence="1" key="1">
    <citation type="submission" date="2021-03" db="EMBL/GenBank/DDBJ databases">
        <authorList>
            <person name="Kim M.K."/>
        </authorList>
    </citation>
    <scope>NUCLEOTIDE SEQUENCE</scope>
    <source>
        <strain evidence="1">BT186</strain>
    </source>
</reference>
<protein>
    <submittedName>
        <fullName evidence="1">Uncharacterized protein</fullName>
    </submittedName>
</protein>